<sequence length="186" mass="20740">RPFKSTPPCWSLEPLVPPQPSRSSSSPWLISSPSPPRAPQPPAPPSVGPLELSPVPSPWLLPPLAPPWVVIMAVAWVQPGSSCSKFLLSSPWLLPPSDPPCLLLFPPWLLPPPSAPWTRFIILLWNLHPALPMLFLRRKDAPSARGDDMTQPRTVCVYVFLPMWPCLISHSVHLCFPKYLIELCIY</sequence>
<feature type="non-terminal residue" evidence="2">
    <location>
        <position position="186"/>
    </location>
</feature>
<proteinExistence type="predicted"/>
<evidence type="ECO:0000256" key="1">
    <source>
        <dbReference type="SAM" id="MobiDB-lite"/>
    </source>
</evidence>
<name>A0ABD0Q243_CIRMR</name>
<comment type="caution">
    <text evidence="2">The sequence shown here is derived from an EMBL/GenBank/DDBJ whole genome shotgun (WGS) entry which is preliminary data.</text>
</comment>
<feature type="compositionally biased region" description="Pro residues" evidence="1">
    <location>
        <begin position="33"/>
        <end position="47"/>
    </location>
</feature>
<reference evidence="2 3" key="1">
    <citation type="submission" date="2024-05" db="EMBL/GenBank/DDBJ databases">
        <title>Genome sequencing and assembly of Indian major carp, Cirrhinus mrigala (Hamilton, 1822).</title>
        <authorList>
            <person name="Mohindra V."/>
            <person name="Chowdhury L.M."/>
            <person name="Lal K."/>
            <person name="Jena J.K."/>
        </authorList>
    </citation>
    <scope>NUCLEOTIDE SEQUENCE [LARGE SCALE GENOMIC DNA]</scope>
    <source>
        <strain evidence="2">CM1030</strain>
        <tissue evidence="2">Blood</tissue>
    </source>
</reference>
<keyword evidence="3" id="KW-1185">Reference proteome</keyword>
<protein>
    <submittedName>
        <fullName evidence="2">Uncharacterized protein</fullName>
    </submittedName>
</protein>
<dbReference type="EMBL" id="JAMKFB020000012">
    <property type="protein sequence ID" value="KAL0179980.1"/>
    <property type="molecule type" value="Genomic_DNA"/>
</dbReference>
<organism evidence="2 3">
    <name type="scientific">Cirrhinus mrigala</name>
    <name type="common">Mrigala</name>
    <dbReference type="NCBI Taxonomy" id="683832"/>
    <lineage>
        <taxon>Eukaryota</taxon>
        <taxon>Metazoa</taxon>
        <taxon>Chordata</taxon>
        <taxon>Craniata</taxon>
        <taxon>Vertebrata</taxon>
        <taxon>Euteleostomi</taxon>
        <taxon>Actinopterygii</taxon>
        <taxon>Neopterygii</taxon>
        <taxon>Teleostei</taxon>
        <taxon>Ostariophysi</taxon>
        <taxon>Cypriniformes</taxon>
        <taxon>Cyprinidae</taxon>
        <taxon>Labeoninae</taxon>
        <taxon>Labeonini</taxon>
        <taxon>Cirrhinus</taxon>
    </lineage>
</organism>
<gene>
    <name evidence="2" type="ORF">M9458_025422</name>
</gene>
<dbReference type="Proteomes" id="UP001529510">
    <property type="component" value="Unassembled WGS sequence"/>
</dbReference>
<feature type="region of interest" description="Disordered" evidence="1">
    <location>
        <begin position="1"/>
        <end position="48"/>
    </location>
</feature>
<feature type="non-terminal residue" evidence="2">
    <location>
        <position position="1"/>
    </location>
</feature>
<feature type="compositionally biased region" description="Low complexity" evidence="1">
    <location>
        <begin position="21"/>
        <end position="32"/>
    </location>
</feature>
<dbReference type="AlphaFoldDB" id="A0ABD0Q243"/>
<evidence type="ECO:0000313" key="3">
    <source>
        <dbReference type="Proteomes" id="UP001529510"/>
    </source>
</evidence>
<evidence type="ECO:0000313" key="2">
    <source>
        <dbReference type="EMBL" id="KAL0179980.1"/>
    </source>
</evidence>
<accession>A0ABD0Q243</accession>